<evidence type="ECO:0000256" key="1">
    <source>
        <dbReference type="ARBA" id="ARBA00023015"/>
    </source>
</evidence>
<dbReference type="PANTHER" id="PTHR47894">
    <property type="entry name" value="HTH-TYPE TRANSCRIPTIONAL REGULATOR GADX"/>
    <property type="match status" value="1"/>
</dbReference>
<dbReference type="HOGENOM" id="CLU_047522_1_0_5"/>
<keyword evidence="6" id="KW-1185">Reference proteome</keyword>
<dbReference type="OrthoDB" id="9805730at2"/>
<dbReference type="GO" id="GO:0000976">
    <property type="term" value="F:transcription cis-regulatory region binding"/>
    <property type="evidence" value="ECO:0007669"/>
    <property type="project" value="TreeGrafter"/>
</dbReference>
<evidence type="ECO:0000259" key="4">
    <source>
        <dbReference type="PROSITE" id="PS01124"/>
    </source>
</evidence>
<organism evidence="5 6">
    <name type="scientific">Asticcacaulis biprosthecium C19</name>
    <dbReference type="NCBI Taxonomy" id="715226"/>
    <lineage>
        <taxon>Bacteria</taxon>
        <taxon>Pseudomonadati</taxon>
        <taxon>Pseudomonadota</taxon>
        <taxon>Alphaproteobacteria</taxon>
        <taxon>Caulobacterales</taxon>
        <taxon>Caulobacteraceae</taxon>
        <taxon>Asticcacaulis</taxon>
    </lineage>
</organism>
<dbReference type="GO" id="GO:0005829">
    <property type="term" value="C:cytosol"/>
    <property type="evidence" value="ECO:0007669"/>
    <property type="project" value="TreeGrafter"/>
</dbReference>
<dbReference type="Pfam" id="PF12833">
    <property type="entry name" value="HTH_18"/>
    <property type="match status" value="1"/>
</dbReference>
<feature type="domain" description="HTH araC/xylS-type" evidence="4">
    <location>
        <begin position="237"/>
        <end position="339"/>
    </location>
</feature>
<evidence type="ECO:0000313" key="6">
    <source>
        <dbReference type="Proteomes" id="UP000006512"/>
    </source>
</evidence>
<dbReference type="PROSITE" id="PS01124">
    <property type="entry name" value="HTH_ARAC_FAMILY_2"/>
    <property type="match status" value="1"/>
</dbReference>
<reference evidence="6" key="1">
    <citation type="submission" date="2011-03" db="EMBL/GenBank/DDBJ databases">
        <title>Draft genome sequence of Brevundimonas diminuta.</title>
        <authorList>
            <person name="Brown P.J.B."/>
            <person name="Buechlein A."/>
            <person name="Hemmerich C."/>
            <person name="Brun Y.V."/>
        </authorList>
    </citation>
    <scope>NUCLEOTIDE SEQUENCE [LARGE SCALE GENOMIC DNA]</scope>
    <source>
        <strain evidence="6">C19</strain>
    </source>
</reference>
<sequence length="342" mass="37650">MEATVSAGLASGLIDFASAGGANRDALIKGAGLSPHKLKNPDNRIPFHQYTDLMRLAQAATGDPALALHFGEQVGMSEVSVLGLIMEASATMGEAFLQLQRYGRLATEFVDSDPGPRVMLMPRDGKLYMVFNRSQPNDFPEMTEESFARLVCGPRRFLPQPHVMAIHVTHPAPVYRSEYDRVFQCPVHFSSDWNAMELHPEITGWKVAQNPRYVFGLLTKHADSLLAELDATRTLKGRLEALLLADLHKGDLGGDVSADAMASRLGFSRQTLFRKLKEEGTSFAAVLDGLRRRLAEDYLRGGKASIYETAYLVGFSEPAAFARAFKRWTGRTPGQFCKASQA</sequence>
<keyword evidence="2" id="KW-0238">DNA-binding</keyword>
<dbReference type="Proteomes" id="UP000006512">
    <property type="component" value="Unassembled WGS sequence"/>
</dbReference>
<dbReference type="GO" id="GO:0003700">
    <property type="term" value="F:DNA-binding transcription factor activity"/>
    <property type="evidence" value="ECO:0007669"/>
    <property type="project" value="InterPro"/>
</dbReference>
<gene>
    <name evidence="5" type="ORF">ABI_38470</name>
</gene>
<keyword evidence="3" id="KW-0804">Transcription</keyword>
<dbReference type="STRING" id="715226.ABI_38470"/>
<dbReference type="eggNOG" id="COG2207">
    <property type="taxonomic scope" value="Bacteria"/>
</dbReference>
<dbReference type="EMBL" id="GL883080">
    <property type="protein sequence ID" value="EGF89433.1"/>
    <property type="molecule type" value="Genomic_DNA"/>
</dbReference>
<dbReference type="AlphaFoldDB" id="F4QRR3"/>
<dbReference type="InterPro" id="IPR032687">
    <property type="entry name" value="AraC-type_N"/>
</dbReference>
<dbReference type="SMART" id="SM00342">
    <property type="entry name" value="HTH_ARAC"/>
    <property type="match status" value="1"/>
</dbReference>
<dbReference type="Gene3D" id="1.10.10.60">
    <property type="entry name" value="Homeodomain-like"/>
    <property type="match status" value="1"/>
</dbReference>
<evidence type="ECO:0000313" key="5">
    <source>
        <dbReference type="EMBL" id="EGF89433.1"/>
    </source>
</evidence>
<dbReference type="SUPFAM" id="SSF46689">
    <property type="entry name" value="Homeodomain-like"/>
    <property type="match status" value="1"/>
</dbReference>
<evidence type="ECO:0000256" key="2">
    <source>
        <dbReference type="ARBA" id="ARBA00023125"/>
    </source>
</evidence>
<name>F4QRR3_9CAUL</name>
<dbReference type="Pfam" id="PF12625">
    <property type="entry name" value="Arabinose_bd"/>
    <property type="match status" value="1"/>
</dbReference>
<dbReference type="PANTHER" id="PTHR47894:SF1">
    <property type="entry name" value="HTH-TYPE TRANSCRIPTIONAL REGULATOR VQSM"/>
    <property type="match status" value="1"/>
</dbReference>
<dbReference type="RefSeq" id="WP_006274628.1">
    <property type="nucleotide sequence ID" value="NZ_GL883080.1"/>
</dbReference>
<protein>
    <submittedName>
        <fullName evidence="5">Bacterial regulatory helix-turn-helix protein, AraC family protein</fullName>
    </submittedName>
</protein>
<proteinExistence type="predicted"/>
<dbReference type="InterPro" id="IPR018060">
    <property type="entry name" value="HTH_AraC"/>
</dbReference>
<keyword evidence="1" id="KW-0805">Transcription regulation</keyword>
<accession>F4QRR3</accession>
<evidence type="ECO:0000256" key="3">
    <source>
        <dbReference type="ARBA" id="ARBA00023163"/>
    </source>
</evidence>
<dbReference type="InterPro" id="IPR009057">
    <property type="entry name" value="Homeodomain-like_sf"/>
</dbReference>